<evidence type="ECO:0000313" key="5">
    <source>
        <dbReference type="Proteomes" id="UP000697802"/>
    </source>
</evidence>
<dbReference type="InterPro" id="IPR021069">
    <property type="entry name" value="ImpA_C"/>
</dbReference>
<accession>A0ABX0GLH8</accession>
<evidence type="ECO:0000259" key="2">
    <source>
        <dbReference type="Pfam" id="PF06812"/>
    </source>
</evidence>
<evidence type="ECO:0000256" key="1">
    <source>
        <dbReference type="SAM" id="Phobius"/>
    </source>
</evidence>
<dbReference type="EMBL" id="PUJU01000068">
    <property type="protein sequence ID" value="NHB90085.1"/>
    <property type="molecule type" value="Genomic_DNA"/>
</dbReference>
<organism evidence="4 5">
    <name type="scientific">Photorhabdus tasmaniensis</name>
    <dbReference type="NCBI Taxonomy" id="1004159"/>
    <lineage>
        <taxon>Bacteria</taxon>
        <taxon>Pseudomonadati</taxon>
        <taxon>Pseudomonadota</taxon>
        <taxon>Gammaproteobacteria</taxon>
        <taxon>Enterobacterales</taxon>
        <taxon>Morganellaceae</taxon>
        <taxon>Photorhabdus</taxon>
    </lineage>
</organism>
<comment type="caution">
    <text evidence="4">The sequence shown here is derived from an EMBL/GenBank/DDBJ whole genome shotgun (WGS) entry which is preliminary data.</text>
</comment>
<proteinExistence type="predicted"/>
<gene>
    <name evidence="4" type="ORF">C5471_21205</name>
</gene>
<dbReference type="Pfam" id="PF12486">
    <property type="entry name" value="VasL"/>
    <property type="match status" value="1"/>
</dbReference>
<feature type="domain" description="ImpA N-terminal" evidence="2">
    <location>
        <begin position="8"/>
        <end position="109"/>
    </location>
</feature>
<sequence length="456" mass="51577">MTENIVYTGDDPRTQPEFSALKDEISKLSHPARPDVDWARVEQLCLTLFQVNGVELQTAAWYTLARAQRAGLTGIDEGLALIEGLVTHQWSQFWPQSTQVRVEIFAGLVARLQQILRTCVFAYIDLPLIYRVEKVLEHLCEVLQRLELKYVSQLDSLRVWFHNSAQHLERLKPETGMMPVGSVSSVQSGGYAILTPTEHLRPQLIYVVRETVSGVHPQGNVARALPVSRWKVWHGFVAGVVLCVLAVIGVWGVNEMRQAPPLVQALRATTQPLPGTLLPTQLAALRHPDKAMLLSRLQDETLAASRERLASLDALPALWRWEYGAQLLHQLRTLWPASQTVQEMEKQWQQQREATALPVSELENYHLAQLRLQQLAAQLDALDEKRGRYLTGSQLKSMVFGIQQPLMRTPPLEELLRQLAEQQKRGAVSPALCQQINTRINQLLNRYALLTQSVIH</sequence>
<dbReference type="RefSeq" id="WP_133815453.1">
    <property type="nucleotide sequence ID" value="NZ_CAWPIF010000068.1"/>
</dbReference>
<name>A0ABX0GLH8_9GAMM</name>
<feature type="transmembrane region" description="Helical" evidence="1">
    <location>
        <begin position="232"/>
        <end position="253"/>
    </location>
</feature>
<evidence type="ECO:0000259" key="3">
    <source>
        <dbReference type="Pfam" id="PF12486"/>
    </source>
</evidence>
<keyword evidence="1" id="KW-1133">Transmembrane helix</keyword>
<evidence type="ECO:0000313" key="4">
    <source>
        <dbReference type="EMBL" id="NHB90085.1"/>
    </source>
</evidence>
<dbReference type="InterPro" id="IPR010657">
    <property type="entry name" value="ImpA_N"/>
</dbReference>
<evidence type="ECO:0008006" key="6">
    <source>
        <dbReference type="Google" id="ProtNLM"/>
    </source>
</evidence>
<dbReference type="Pfam" id="PF06812">
    <property type="entry name" value="ImpA_N"/>
    <property type="match status" value="1"/>
</dbReference>
<dbReference type="PANTHER" id="PTHR37024">
    <property type="entry name" value="TYPE VI SECRETION SYSTEM DUF2094 AND IMPA-RELATED DOMAIN PROTEIN"/>
    <property type="match status" value="1"/>
</dbReference>
<protein>
    <recommendedName>
        <fullName evidence="6">Type VI secretion system protein VasL</fullName>
    </recommendedName>
</protein>
<feature type="domain" description="ImpA C-terminal" evidence="3">
    <location>
        <begin position="306"/>
        <end position="450"/>
    </location>
</feature>
<dbReference type="Proteomes" id="UP000697802">
    <property type="component" value="Unassembled WGS sequence"/>
</dbReference>
<keyword evidence="1" id="KW-0812">Transmembrane</keyword>
<reference evidence="4 5" key="1">
    <citation type="submission" date="2018-02" db="EMBL/GenBank/DDBJ databases">
        <authorList>
            <person name="Machado R.A."/>
        </authorList>
    </citation>
    <scope>NUCLEOTIDE SEQUENCE [LARGE SCALE GENOMIC DNA]</scope>
    <source>
        <strain evidence="4 5">T327</strain>
    </source>
</reference>
<keyword evidence="5" id="KW-1185">Reference proteome</keyword>
<dbReference type="PANTHER" id="PTHR37024:SF5">
    <property type="entry name" value="IMPA N-TERMINAL DOMAIN-CONTAINING PROTEIN"/>
    <property type="match status" value="1"/>
</dbReference>
<keyword evidence="1" id="KW-0472">Membrane</keyword>